<dbReference type="PANTHER" id="PTHR42776:SF27">
    <property type="entry name" value="DIPEPTIDYL PEPTIDASE FAMILY MEMBER 6"/>
    <property type="match status" value="1"/>
</dbReference>
<dbReference type="GO" id="GO:0006508">
    <property type="term" value="P:proteolysis"/>
    <property type="evidence" value="ECO:0007669"/>
    <property type="project" value="InterPro"/>
</dbReference>
<reference evidence="5 6" key="1">
    <citation type="submission" date="2017-10" db="EMBL/GenBank/DDBJ databases">
        <title>Draft genome of Longibacter Salinarum.</title>
        <authorList>
            <person name="Goh K.M."/>
            <person name="Shamsir M.S."/>
            <person name="Lim S.W."/>
        </authorList>
    </citation>
    <scope>NUCLEOTIDE SEQUENCE [LARGE SCALE GENOMIC DNA]</scope>
    <source>
        <strain evidence="5 6">KCTC 52045</strain>
    </source>
</reference>
<dbReference type="EMBL" id="PDEQ01000007">
    <property type="protein sequence ID" value="PEN12585.1"/>
    <property type="molecule type" value="Genomic_DNA"/>
</dbReference>
<dbReference type="Pfam" id="PF00326">
    <property type="entry name" value="Peptidase_S9"/>
    <property type="match status" value="1"/>
</dbReference>
<dbReference type="InterPro" id="IPR011042">
    <property type="entry name" value="6-blade_b-propeller_TolB-like"/>
</dbReference>
<protein>
    <submittedName>
        <fullName evidence="5">Peptidase S9</fullName>
    </submittedName>
</protein>
<dbReference type="SUPFAM" id="SSF53474">
    <property type="entry name" value="alpha/beta-Hydrolases"/>
    <property type="match status" value="1"/>
</dbReference>
<evidence type="ECO:0000256" key="1">
    <source>
        <dbReference type="ARBA" id="ARBA00022801"/>
    </source>
</evidence>
<dbReference type="AlphaFoldDB" id="A0A2A8CV48"/>
<accession>A0A2A8CV48</accession>
<evidence type="ECO:0000313" key="5">
    <source>
        <dbReference type="EMBL" id="PEN12585.1"/>
    </source>
</evidence>
<keyword evidence="3" id="KW-0732">Signal</keyword>
<feature type="region of interest" description="Disordered" evidence="2">
    <location>
        <begin position="688"/>
        <end position="709"/>
    </location>
</feature>
<organism evidence="5 6">
    <name type="scientific">Longibacter salinarum</name>
    <dbReference type="NCBI Taxonomy" id="1850348"/>
    <lineage>
        <taxon>Bacteria</taxon>
        <taxon>Pseudomonadati</taxon>
        <taxon>Rhodothermota</taxon>
        <taxon>Rhodothermia</taxon>
        <taxon>Rhodothermales</taxon>
        <taxon>Salisaetaceae</taxon>
        <taxon>Longibacter</taxon>
    </lineage>
</organism>
<feature type="domain" description="Peptidase S9 prolyl oligopeptidase catalytic" evidence="4">
    <location>
        <begin position="450"/>
        <end position="665"/>
    </location>
</feature>
<gene>
    <name evidence="5" type="ORF">CRI94_13785</name>
</gene>
<proteinExistence type="predicted"/>
<evidence type="ECO:0000256" key="3">
    <source>
        <dbReference type="SAM" id="SignalP"/>
    </source>
</evidence>
<name>A0A2A8CV48_9BACT</name>
<evidence type="ECO:0000256" key="2">
    <source>
        <dbReference type="SAM" id="MobiDB-lite"/>
    </source>
</evidence>
<evidence type="ECO:0000259" key="4">
    <source>
        <dbReference type="Pfam" id="PF00326"/>
    </source>
</evidence>
<dbReference type="OrthoDB" id="108903at2"/>
<dbReference type="Gene3D" id="3.40.50.1820">
    <property type="entry name" value="alpha/beta hydrolase"/>
    <property type="match status" value="1"/>
</dbReference>
<dbReference type="SUPFAM" id="SSF82171">
    <property type="entry name" value="DPP6 N-terminal domain-like"/>
    <property type="match status" value="1"/>
</dbReference>
<dbReference type="InterPro" id="IPR029058">
    <property type="entry name" value="AB_hydrolase_fold"/>
</dbReference>
<dbReference type="RefSeq" id="WP_098076901.1">
    <property type="nucleotide sequence ID" value="NZ_PDEQ01000007.1"/>
</dbReference>
<dbReference type="GO" id="GO:0004252">
    <property type="term" value="F:serine-type endopeptidase activity"/>
    <property type="evidence" value="ECO:0007669"/>
    <property type="project" value="TreeGrafter"/>
</dbReference>
<comment type="caution">
    <text evidence="5">The sequence shown here is derived from an EMBL/GenBank/DDBJ whole genome shotgun (WGS) entry which is preliminary data.</text>
</comment>
<keyword evidence="1" id="KW-0378">Hydrolase</keyword>
<evidence type="ECO:0000313" key="6">
    <source>
        <dbReference type="Proteomes" id="UP000220102"/>
    </source>
</evidence>
<dbReference type="Proteomes" id="UP000220102">
    <property type="component" value="Unassembled WGS sequence"/>
</dbReference>
<keyword evidence="6" id="KW-1185">Reference proteome</keyword>
<dbReference type="InterPro" id="IPR001375">
    <property type="entry name" value="Peptidase_S9_cat"/>
</dbReference>
<feature type="chain" id="PRO_5012021130" evidence="3">
    <location>
        <begin position="28"/>
        <end position="933"/>
    </location>
</feature>
<dbReference type="Gene3D" id="2.120.10.30">
    <property type="entry name" value="TolB, C-terminal domain"/>
    <property type="match status" value="1"/>
</dbReference>
<dbReference type="PANTHER" id="PTHR42776">
    <property type="entry name" value="SERINE PEPTIDASE S9 FAMILY MEMBER"/>
    <property type="match status" value="1"/>
</dbReference>
<feature type="signal peptide" evidence="3">
    <location>
        <begin position="1"/>
        <end position="27"/>
    </location>
</feature>
<dbReference type="InterPro" id="IPR021457">
    <property type="entry name" value="DUF3108"/>
</dbReference>
<sequence length="933" mass="102512">MSTTLRFCAVLMASCLLLGLSVNPTVAQDVPADDIREASVEYEGELPPLFDRQMFFGDPQYAGSQLSPNGEMIAFRQPYKDVMNIWVKGIDEPFSEAKPVTADTTRPVSNYFWTHDSERILYVQDKGGNENFHVYAVDLDAERNEMGVPPARNLTPYEGARATIANVPEEQPNVIYVGLNDRSPQNFDLYRIQIDSGDRELVFQNDQGIGGYTFDLKGNLRLVSKQTSTGGTEILRVDGDSLTSVYECSVEESCGVIRFHPDNERVYMSTNKGPEVDLQQLVLFHPDSGETEVVESDPEGNVDFGGAEFSPVTDELIATYYVGERVRIYPKTDAVEADLEFLRGELPEGDISLQGATEDGRLWKVVSSSDVNPGIVYIFDREEQSVEKLYETRPEIPGEHMAEMKPITYEARDGMDIPAYLTVPKGVDAKNLPTVIYVHGGPWARDTWGYRPYVQFLANRGYAVLQPNFRSSTGYGQEFLNAGNRTWGRGAMQHDITDGVQYLIDQGIADPDRVAIFGGSYGGYATLAGVTFTPELYAAAVPYVAPSNLITLIESFPAYWRPFLEGTWFKRVGDPEDPEEREDLKERSPLFYADQITAPLLVVHGANDPRVKQQESDQIVATLRDQGHAVEYIVAPDEGHGFRNEDNNLALAAKMEEFLAEHIGGRYQASMTDDIGQRLSEITVDPATVEMPKPSDEEEASKTSALPDADGSVIRPVTVEYVTSLSVQGRQLELTTKRTIAEASNNEQTAWRIVDDVTSSMMNASDTLLVDRTTLRPVRRHASGQGTVELSYSDDAITGQMQAMGQSMDINKSLDAPVFAGGSGLEIAIAGLPLEEGYETTLRNFNYQQQNVRRVKLSVTGSGTTEVDAGTFETLTVEITALDGNDAGTGTFHVMADAPHHVVKADVNLGAAMGGGTATVELTSSGTTTSESR</sequence>
<dbReference type="Pfam" id="PF11306">
    <property type="entry name" value="DUF3108"/>
    <property type="match status" value="1"/>
</dbReference>